<dbReference type="Proteomes" id="UP000067523">
    <property type="component" value="Chromosome"/>
</dbReference>
<proteinExistence type="predicted"/>
<keyword evidence="2" id="KW-1185">Reference proteome</keyword>
<sequence length="200" mass="22831">MGLFDFFKQKEPKQTIDLDEEVAKIVAIYETYPEFPVMSAERNVDEWVESIAKGTSTIVPKESMIRNADGLLPGEVILLDWVNKKDSTLSVFPEFFEMELGIDPAASTNELLFADYLDILNDASVIDYWSLFQLNEVFEENGLSKCDTKTQALKLLKKEFTTDYIVNMVDPGIYILMDKGQAIVDKYADFIHDYLDTPPE</sequence>
<dbReference type="AlphaFoldDB" id="A0A0U2WRC9"/>
<dbReference type="EMBL" id="CP013655">
    <property type="protein sequence ID" value="ALS36121.1"/>
    <property type="molecule type" value="Genomic_DNA"/>
</dbReference>
<dbReference type="KEGG" id="erx:ATZ35_02770"/>
<evidence type="ECO:0000313" key="1">
    <source>
        <dbReference type="EMBL" id="ALS36121.1"/>
    </source>
</evidence>
<accession>A0A0U2WRC9</accession>
<name>A0A0U2WRC9_9ENTE</name>
<reference evidence="2" key="1">
    <citation type="submission" date="2015-12" db="EMBL/GenBank/DDBJ databases">
        <authorList>
            <person name="Lauer A."/>
            <person name="Humrighouse B."/>
            <person name="Loparev V."/>
            <person name="Shewmaker P.L."/>
            <person name="Whitney A.M."/>
            <person name="McLaughlin R.W."/>
        </authorList>
    </citation>
    <scope>NUCLEOTIDE SEQUENCE [LARGE SCALE GENOMIC DNA]</scope>
    <source>
        <strain evidence="2">LMG 26678</strain>
    </source>
</reference>
<dbReference type="RefSeq" id="WP_208929427.1">
    <property type="nucleotide sequence ID" value="NZ_CP013655.1"/>
</dbReference>
<protein>
    <submittedName>
        <fullName evidence="1">Uncharacterized protein</fullName>
    </submittedName>
</protein>
<gene>
    <name evidence="1" type="ORF">ATZ35_02770</name>
</gene>
<organism evidence="1 2">
    <name type="scientific">Enterococcus rotai</name>
    <dbReference type="NCBI Taxonomy" id="118060"/>
    <lineage>
        <taxon>Bacteria</taxon>
        <taxon>Bacillati</taxon>
        <taxon>Bacillota</taxon>
        <taxon>Bacilli</taxon>
        <taxon>Lactobacillales</taxon>
        <taxon>Enterococcaceae</taxon>
        <taxon>Enterococcus</taxon>
    </lineage>
</organism>
<dbReference type="STRING" id="118060.ATZ35_02770"/>
<evidence type="ECO:0000313" key="2">
    <source>
        <dbReference type="Proteomes" id="UP000067523"/>
    </source>
</evidence>